<evidence type="ECO:0000256" key="2">
    <source>
        <dbReference type="ARBA" id="ARBA00022475"/>
    </source>
</evidence>
<gene>
    <name evidence="8" type="ORF">SAMN05443292_0202</name>
</gene>
<evidence type="ECO:0000256" key="6">
    <source>
        <dbReference type="SAM" id="Phobius"/>
    </source>
</evidence>
<keyword evidence="9" id="KW-1185">Reference proteome</keyword>
<keyword evidence="5 6" id="KW-0472">Membrane</keyword>
<feature type="transmembrane region" description="Helical" evidence="6">
    <location>
        <begin position="68"/>
        <end position="86"/>
    </location>
</feature>
<dbReference type="Proteomes" id="UP000198931">
    <property type="component" value="Unassembled WGS sequence"/>
</dbReference>
<dbReference type="AlphaFoldDB" id="A0A1I3D1L6"/>
<evidence type="ECO:0000256" key="4">
    <source>
        <dbReference type="ARBA" id="ARBA00022989"/>
    </source>
</evidence>
<keyword evidence="2" id="KW-1003">Cell membrane</keyword>
<dbReference type="GO" id="GO:0005886">
    <property type="term" value="C:plasma membrane"/>
    <property type="evidence" value="ECO:0007669"/>
    <property type="project" value="UniProtKB-SubCell"/>
</dbReference>
<dbReference type="InterPro" id="IPR010432">
    <property type="entry name" value="RDD"/>
</dbReference>
<sequence length="165" mass="18705">MAKILKIVYENKADKGLRFLNYIIDLVFIYVVVIIFFNLVGIVLEIFFPDSVDAIINSFEDNNKIFDRLLSLIFYGLFIFLTEWATNGRSVGKYITGTIAVKNNGKPLSLKDYFLRNISRAIPLDQLSFLGSGGWHDSLTHTSVIVKKKYDAATTLQNDLDNLGK</sequence>
<comment type="subcellular location">
    <subcellularLocation>
        <location evidence="1">Cell membrane</location>
        <topology evidence="1">Multi-pass membrane protein</topology>
    </subcellularLocation>
</comment>
<dbReference type="InterPro" id="IPR051791">
    <property type="entry name" value="Pra-immunoreactive"/>
</dbReference>
<feature type="domain" description="RDD" evidence="7">
    <location>
        <begin position="16"/>
        <end position="129"/>
    </location>
</feature>
<keyword evidence="4 6" id="KW-1133">Transmembrane helix</keyword>
<evidence type="ECO:0000313" key="9">
    <source>
        <dbReference type="Proteomes" id="UP000198931"/>
    </source>
</evidence>
<dbReference type="EMBL" id="FOQT01000001">
    <property type="protein sequence ID" value="SFH80518.1"/>
    <property type="molecule type" value="Genomic_DNA"/>
</dbReference>
<dbReference type="Pfam" id="PF06271">
    <property type="entry name" value="RDD"/>
    <property type="match status" value="1"/>
</dbReference>
<proteinExistence type="predicted"/>
<dbReference type="OrthoDB" id="762068at2"/>
<evidence type="ECO:0000256" key="5">
    <source>
        <dbReference type="ARBA" id="ARBA00023136"/>
    </source>
</evidence>
<reference evidence="8 9" key="1">
    <citation type="submission" date="2016-10" db="EMBL/GenBank/DDBJ databases">
        <authorList>
            <person name="de Groot N.N."/>
        </authorList>
    </citation>
    <scope>NUCLEOTIDE SEQUENCE [LARGE SCALE GENOMIC DNA]</scope>
    <source>
        <strain evidence="8 9">DSM 26000</strain>
    </source>
</reference>
<dbReference type="PANTHER" id="PTHR36115">
    <property type="entry name" value="PROLINE-RICH ANTIGEN HOMOLOG-RELATED"/>
    <property type="match status" value="1"/>
</dbReference>
<accession>A0A1I3D1L6</accession>
<evidence type="ECO:0000259" key="7">
    <source>
        <dbReference type="Pfam" id="PF06271"/>
    </source>
</evidence>
<organism evidence="8 9">
    <name type="scientific">Halpernia frigidisoli</name>
    <dbReference type="NCBI Taxonomy" id="1125876"/>
    <lineage>
        <taxon>Bacteria</taxon>
        <taxon>Pseudomonadati</taxon>
        <taxon>Bacteroidota</taxon>
        <taxon>Flavobacteriia</taxon>
        <taxon>Flavobacteriales</taxon>
        <taxon>Weeksellaceae</taxon>
        <taxon>Chryseobacterium group</taxon>
        <taxon>Halpernia</taxon>
    </lineage>
</organism>
<evidence type="ECO:0000256" key="1">
    <source>
        <dbReference type="ARBA" id="ARBA00004651"/>
    </source>
</evidence>
<name>A0A1I3D1L6_9FLAO</name>
<protein>
    <submittedName>
        <fullName evidence="8">Uncharacterized membrane protein YckC, RDD family</fullName>
    </submittedName>
</protein>
<keyword evidence="3 6" id="KW-0812">Transmembrane</keyword>
<dbReference type="RefSeq" id="WP_090078318.1">
    <property type="nucleotide sequence ID" value="NZ_FOQT01000001.1"/>
</dbReference>
<feature type="transmembrane region" description="Helical" evidence="6">
    <location>
        <begin position="20"/>
        <end position="48"/>
    </location>
</feature>
<dbReference type="STRING" id="1125876.SAMN05443292_0202"/>
<evidence type="ECO:0000256" key="3">
    <source>
        <dbReference type="ARBA" id="ARBA00022692"/>
    </source>
</evidence>
<evidence type="ECO:0000313" key="8">
    <source>
        <dbReference type="EMBL" id="SFH80518.1"/>
    </source>
</evidence>
<dbReference type="PANTHER" id="PTHR36115:SF4">
    <property type="entry name" value="MEMBRANE PROTEIN"/>
    <property type="match status" value="1"/>
</dbReference>